<reference evidence="3 4" key="2">
    <citation type="submission" date="2018-12" db="EMBL/GenBank/DDBJ databases">
        <title>Nakamurella antarcticus sp. nov., isolated from Antarctica South Shetland Islands soil.</title>
        <authorList>
            <person name="Peng F."/>
        </authorList>
    </citation>
    <scope>NUCLEOTIDE SEQUENCE [LARGE SCALE GENOMIC DNA]</scope>
    <source>
        <strain evidence="3 4">S14-144</strain>
    </source>
</reference>
<evidence type="ECO:0000313" key="4">
    <source>
        <dbReference type="Proteomes" id="UP000268084"/>
    </source>
</evidence>
<feature type="region of interest" description="Disordered" evidence="1">
    <location>
        <begin position="47"/>
        <end position="90"/>
    </location>
</feature>
<proteinExistence type="predicted"/>
<reference evidence="3 4" key="1">
    <citation type="submission" date="2018-11" db="EMBL/GenBank/DDBJ databases">
        <authorList>
            <person name="Da X."/>
        </authorList>
    </citation>
    <scope>NUCLEOTIDE SEQUENCE [LARGE SCALE GENOMIC DNA]</scope>
    <source>
        <strain evidence="3 4">S14-144</strain>
    </source>
</reference>
<evidence type="ECO:0000256" key="1">
    <source>
        <dbReference type="SAM" id="MobiDB-lite"/>
    </source>
</evidence>
<dbReference type="Proteomes" id="UP000268084">
    <property type="component" value="Chromosome"/>
</dbReference>
<feature type="compositionally biased region" description="Polar residues" evidence="1">
    <location>
        <begin position="50"/>
        <end position="69"/>
    </location>
</feature>
<feature type="signal peptide" evidence="2">
    <location>
        <begin position="1"/>
        <end position="18"/>
    </location>
</feature>
<evidence type="ECO:0000313" key="3">
    <source>
        <dbReference type="EMBL" id="AZI59058.1"/>
    </source>
</evidence>
<dbReference type="OrthoDB" id="5126245at2"/>
<keyword evidence="4" id="KW-1185">Reference proteome</keyword>
<evidence type="ECO:0008006" key="5">
    <source>
        <dbReference type="Google" id="ProtNLM"/>
    </source>
</evidence>
<dbReference type="EMBL" id="CP034170">
    <property type="protein sequence ID" value="AZI59058.1"/>
    <property type="molecule type" value="Genomic_DNA"/>
</dbReference>
<sequence>MKLAARSALIALVGIALAACSTTVPGKAGINNADLVAAAANKGEIPQMTDLPSTQTQIPAATDTPSNPETPELPTDIALPTGESGFPTDLSGLPTEELPANWPAEVALPDGAKVISGMVDPSMGLVTVFTVPATTPKDLAAYFEGNLTAAGYAPGQNFSYGGVYLGEFTKGTVTVTLTITPVEADSAGSISIAGL</sequence>
<accession>A0A3G8ZPJ1</accession>
<organism evidence="3 4">
    <name type="scientific">Nakamurella antarctica</name>
    <dbReference type="NCBI Taxonomy" id="1902245"/>
    <lineage>
        <taxon>Bacteria</taxon>
        <taxon>Bacillati</taxon>
        <taxon>Actinomycetota</taxon>
        <taxon>Actinomycetes</taxon>
        <taxon>Nakamurellales</taxon>
        <taxon>Nakamurellaceae</taxon>
        <taxon>Nakamurella</taxon>
    </lineage>
</organism>
<keyword evidence="2" id="KW-0732">Signal</keyword>
<dbReference type="AlphaFoldDB" id="A0A3G8ZPJ1"/>
<dbReference type="KEGG" id="nak:EH165_13810"/>
<protein>
    <recommendedName>
        <fullName evidence="5">Lipoprotein LpqN</fullName>
    </recommendedName>
</protein>
<name>A0A3G8ZPJ1_9ACTN</name>
<dbReference type="RefSeq" id="WP_124799962.1">
    <property type="nucleotide sequence ID" value="NZ_CP034170.1"/>
</dbReference>
<feature type="chain" id="PRO_5039420974" description="Lipoprotein LpqN" evidence="2">
    <location>
        <begin position="19"/>
        <end position="195"/>
    </location>
</feature>
<gene>
    <name evidence="3" type="ORF">EH165_13810</name>
</gene>
<evidence type="ECO:0000256" key="2">
    <source>
        <dbReference type="SAM" id="SignalP"/>
    </source>
</evidence>
<dbReference type="PROSITE" id="PS51257">
    <property type="entry name" value="PROKAR_LIPOPROTEIN"/>
    <property type="match status" value="1"/>
</dbReference>